<name>A0ABT4KN78_9HYPH</name>
<reference evidence="1" key="1">
    <citation type="submission" date="2022-10" db="EMBL/GenBank/DDBJ databases">
        <title>Whole genome sequencing of three plant growth promoting bacteria isolated from Vachellia tortilis subsp. raddiana in Morocco.</title>
        <authorList>
            <person name="Hnini M."/>
            <person name="Zouagui R."/>
            <person name="Zouagui H."/>
            <person name="Chemao Elfihri M.-W."/>
            <person name="Ibrahimi A."/>
            <person name="Sbabou L."/>
            <person name="Aurag J."/>
        </authorList>
    </citation>
    <scope>NUCLEOTIDE SEQUENCE</scope>
    <source>
        <strain evidence="1">LMR678</strain>
    </source>
</reference>
<evidence type="ECO:0000313" key="2">
    <source>
        <dbReference type="Proteomes" id="UP001079430"/>
    </source>
</evidence>
<dbReference type="Pfam" id="PF14076">
    <property type="entry name" value="DUF4258"/>
    <property type="match status" value="1"/>
</dbReference>
<gene>
    <name evidence="1" type="ORF">O3W52_26480</name>
</gene>
<dbReference type="RefSeq" id="WP_376745792.1">
    <property type="nucleotide sequence ID" value="NZ_JAPVOI010000005.1"/>
</dbReference>
<dbReference type="EMBL" id="JAPVOI010000005">
    <property type="protein sequence ID" value="MCZ4093393.1"/>
    <property type="molecule type" value="Genomic_DNA"/>
</dbReference>
<dbReference type="Proteomes" id="UP001079430">
    <property type="component" value="Unassembled WGS sequence"/>
</dbReference>
<proteinExistence type="predicted"/>
<evidence type="ECO:0000313" key="1">
    <source>
        <dbReference type="EMBL" id="MCZ4093393.1"/>
    </source>
</evidence>
<comment type="caution">
    <text evidence="1">The sequence shown here is derived from an EMBL/GenBank/DDBJ whole genome shotgun (WGS) entry which is preliminary data.</text>
</comment>
<protein>
    <submittedName>
        <fullName evidence="1">DUF4258 domain-containing protein</fullName>
    </submittedName>
</protein>
<keyword evidence="2" id="KW-1185">Reference proteome</keyword>
<organism evidence="1 2">
    <name type="scientific">Sinorhizobium psoraleae</name>
    <dbReference type="NCBI Taxonomy" id="520838"/>
    <lineage>
        <taxon>Bacteria</taxon>
        <taxon>Pseudomonadati</taxon>
        <taxon>Pseudomonadota</taxon>
        <taxon>Alphaproteobacteria</taxon>
        <taxon>Hyphomicrobiales</taxon>
        <taxon>Rhizobiaceae</taxon>
        <taxon>Sinorhizobium/Ensifer group</taxon>
        <taxon>Sinorhizobium</taxon>
    </lineage>
</organism>
<accession>A0ABT4KN78</accession>
<dbReference type="InterPro" id="IPR025354">
    <property type="entry name" value="DUF4258"/>
</dbReference>
<sequence>MASDNEWPANKAADEIRAIARSLKLTISYTKHARERILERGLIISDVLHVLKNGFVHTEPAPSTRQGFKKYAIECRSPNGGNRSIRVIVIPDKNACFLKIATVMWADEPETRSGTLIGENDE</sequence>